<dbReference type="Pfam" id="PF03372">
    <property type="entry name" value="Exo_endo_phos"/>
    <property type="match status" value="1"/>
</dbReference>
<feature type="transmembrane region" description="Helical" evidence="1">
    <location>
        <begin position="12"/>
        <end position="33"/>
    </location>
</feature>
<evidence type="ECO:0000259" key="2">
    <source>
        <dbReference type="Pfam" id="PF03372"/>
    </source>
</evidence>
<dbReference type="PANTHER" id="PTHR14859">
    <property type="entry name" value="CALCOFLUOR WHITE HYPERSENSITIVE PROTEIN PRECURSOR"/>
    <property type="match status" value="1"/>
</dbReference>
<keyword evidence="1" id="KW-0472">Membrane</keyword>
<evidence type="ECO:0000256" key="1">
    <source>
        <dbReference type="SAM" id="Phobius"/>
    </source>
</evidence>
<reference evidence="3" key="1">
    <citation type="submission" date="2020-08" db="EMBL/GenBank/DDBJ databases">
        <title>Genomic Encyclopedia of Type Strains, Phase III (KMG-III): the genomes of soil and plant-associated and newly described type strains.</title>
        <authorList>
            <person name="Whitman W."/>
        </authorList>
    </citation>
    <scope>NUCLEOTIDE SEQUENCE [LARGE SCALE GENOMIC DNA]</scope>
    <source>
        <strain evidence="3">CECT 8628</strain>
    </source>
</reference>
<keyword evidence="1" id="KW-1133">Transmembrane helix</keyword>
<comment type="caution">
    <text evidence="3">The sequence shown here is derived from an EMBL/GenBank/DDBJ whole genome shotgun (WGS) entry which is preliminary data.</text>
</comment>
<evidence type="ECO:0000313" key="4">
    <source>
        <dbReference type="Proteomes" id="UP000539265"/>
    </source>
</evidence>
<keyword evidence="3" id="KW-0540">Nuclease</keyword>
<dbReference type="RefSeq" id="WP_096356519.1">
    <property type="nucleotide sequence ID" value="NZ_AP017313.1"/>
</dbReference>
<dbReference type="PANTHER" id="PTHR14859:SF15">
    <property type="entry name" value="ENDONUCLEASE_EXONUCLEASE_PHOSPHATASE DOMAIN-CONTAINING PROTEIN"/>
    <property type="match status" value="1"/>
</dbReference>
<dbReference type="GO" id="GO:0006506">
    <property type="term" value="P:GPI anchor biosynthetic process"/>
    <property type="evidence" value="ECO:0007669"/>
    <property type="project" value="TreeGrafter"/>
</dbReference>
<dbReference type="CDD" id="cd09084">
    <property type="entry name" value="EEP-2"/>
    <property type="match status" value="1"/>
</dbReference>
<feature type="transmembrane region" description="Helical" evidence="1">
    <location>
        <begin position="39"/>
        <end position="65"/>
    </location>
</feature>
<dbReference type="GO" id="GO:0016020">
    <property type="term" value="C:membrane"/>
    <property type="evidence" value="ECO:0007669"/>
    <property type="project" value="GOC"/>
</dbReference>
<proteinExistence type="predicted"/>
<dbReference type="InterPro" id="IPR005135">
    <property type="entry name" value="Endo/exonuclease/phosphatase"/>
</dbReference>
<accession>A0A839SBP6</accession>
<dbReference type="Proteomes" id="UP000539265">
    <property type="component" value="Unassembled WGS sequence"/>
</dbReference>
<dbReference type="EMBL" id="JACHWX010000002">
    <property type="protein sequence ID" value="MBB3054693.1"/>
    <property type="molecule type" value="Genomic_DNA"/>
</dbReference>
<gene>
    <name evidence="3" type="ORF">FHS11_001103</name>
</gene>
<sequence>MKADNKLPFIDRLFLWINIILCVALLLSYLAPFTDPRKILFPAFLGLAYPLLLLLNVLMIFYWLIRKKWHGLISVITILAGYPTLLNNIGFHGGNKEVIIPKPANTIRIMTYNVHHFRHYGSKMDESTRTEILQIVKQQQPDILGFQEYFTQKKGVYDFTDSIMKILNVNFAYFKSFTISPHKTIGMAIFSRYPITDEQVIPLSDSTNENQCLYIDVLKDNKPFRYYNVHLKSIGFDPEDYKYLDGVSKKGKTDIRSTKRMGSKLVNAFKKRAAQMYLVKENSRQCPYPYIISGDFNDTPSSFSLNQMAAGLKNAFREKGSGFVRTYNGDFPNFQIDYILTSQQFNIVDYQVIEKKLSDHYPVRSDVFLSR</sequence>
<evidence type="ECO:0000313" key="3">
    <source>
        <dbReference type="EMBL" id="MBB3054693.1"/>
    </source>
</evidence>
<dbReference type="InterPro" id="IPR051916">
    <property type="entry name" value="GPI-anchor_lipid_remodeler"/>
</dbReference>
<dbReference type="GO" id="GO:0004527">
    <property type="term" value="F:exonuclease activity"/>
    <property type="evidence" value="ECO:0007669"/>
    <property type="project" value="UniProtKB-KW"/>
</dbReference>
<dbReference type="InterPro" id="IPR036691">
    <property type="entry name" value="Endo/exonu/phosph_ase_sf"/>
</dbReference>
<keyword evidence="1" id="KW-0812">Transmembrane</keyword>
<keyword evidence="3" id="KW-0378">Hydrolase</keyword>
<dbReference type="SUPFAM" id="SSF56219">
    <property type="entry name" value="DNase I-like"/>
    <property type="match status" value="1"/>
</dbReference>
<feature type="transmembrane region" description="Helical" evidence="1">
    <location>
        <begin position="72"/>
        <end position="91"/>
    </location>
</feature>
<keyword evidence="4" id="KW-1185">Reference proteome</keyword>
<feature type="domain" description="Endonuclease/exonuclease/phosphatase" evidence="2">
    <location>
        <begin position="110"/>
        <end position="360"/>
    </location>
</feature>
<protein>
    <submittedName>
        <fullName evidence="3">Endonuclease/exonuclease/phosphatase family metal-dependent hydrolase</fullName>
    </submittedName>
</protein>
<keyword evidence="3" id="KW-0255">Endonuclease</keyword>
<dbReference type="OrthoDB" id="635146at2"/>
<dbReference type="Gene3D" id="3.60.10.10">
    <property type="entry name" value="Endonuclease/exonuclease/phosphatase"/>
    <property type="match status" value="1"/>
</dbReference>
<dbReference type="AlphaFoldDB" id="A0A839SBP6"/>
<dbReference type="GO" id="GO:0004519">
    <property type="term" value="F:endonuclease activity"/>
    <property type="evidence" value="ECO:0007669"/>
    <property type="project" value="UniProtKB-KW"/>
</dbReference>
<name>A0A839SBP6_9SPHI</name>
<organism evidence="3 4">
    <name type="scientific">Mucilaginibacter gotjawali</name>
    <dbReference type="NCBI Taxonomy" id="1550579"/>
    <lineage>
        <taxon>Bacteria</taxon>
        <taxon>Pseudomonadati</taxon>
        <taxon>Bacteroidota</taxon>
        <taxon>Sphingobacteriia</taxon>
        <taxon>Sphingobacteriales</taxon>
        <taxon>Sphingobacteriaceae</taxon>
        <taxon>Mucilaginibacter</taxon>
    </lineage>
</organism>